<protein>
    <submittedName>
        <fullName evidence="1">Predicted nuclease (RNAse H fold)</fullName>
    </submittedName>
</protein>
<comment type="caution">
    <text evidence="1">The sequence shown here is derived from an EMBL/GenBank/DDBJ whole genome shotgun (WGS) entry which is preliminary data.</text>
</comment>
<dbReference type="PIRSF" id="PIRSF018008">
    <property type="entry name" value="UCP018008"/>
    <property type="match status" value="1"/>
</dbReference>
<gene>
    <name evidence="1" type="ORF">SAMN04488589_1743</name>
</gene>
<dbReference type="RefSeq" id="WP_091710078.1">
    <property type="nucleotide sequence ID" value="NZ_FNCA01000005.1"/>
</dbReference>
<name>A0A7Z7AXR1_9EURY</name>
<organism evidence="1 2">
    <name type="scientific">Methanolobus vulcani</name>
    <dbReference type="NCBI Taxonomy" id="38026"/>
    <lineage>
        <taxon>Archaea</taxon>
        <taxon>Methanobacteriati</taxon>
        <taxon>Methanobacteriota</taxon>
        <taxon>Stenosarchaea group</taxon>
        <taxon>Methanomicrobia</taxon>
        <taxon>Methanosarcinales</taxon>
        <taxon>Methanosarcinaceae</taxon>
        <taxon>Methanolobus</taxon>
    </lineage>
</organism>
<dbReference type="AlphaFoldDB" id="A0A7Z7AXR1"/>
<accession>A0A7Z7AXR1</accession>
<dbReference type="InterPro" id="IPR007362">
    <property type="entry name" value="DUF429"/>
</dbReference>
<evidence type="ECO:0000313" key="1">
    <source>
        <dbReference type="EMBL" id="SDF93684.1"/>
    </source>
</evidence>
<dbReference type="Proteomes" id="UP000199259">
    <property type="component" value="Unassembled WGS sequence"/>
</dbReference>
<dbReference type="InterPro" id="IPR008306">
    <property type="entry name" value="UCP018008"/>
</dbReference>
<sequence length="230" mass="26465">MYFIGVDLAWSYNTKEGSGIAIIKGDSEKATLYNKSTVFSNGDVLEFINNNVHEDNALIAIDIPLVVPNEEGMRNAEKELNSTFWKYDANARPASITNILNMYGSVRGNDLSKCLENHNFKHDFCIQHYEDTRKFFEVYPHPATVVLFNLDKILDYKKRERERRIEGFKKYKKHLQMLSKAKPALDLPVDLLSVDVEKLTKSKLKQYEDILDAVFCAYVAYLLLGTPREV</sequence>
<evidence type="ECO:0000313" key="2">
    <source>
        <dbReference type="Proteomes" id="UP000199259"/>
    </source>
</evidence>
<dbReference type="Pfam" id="PF04250">
    <property type="entry name" value="DUF429"/>
    <property type="match status" value="1"/>
</dbReference>
<dbReference type="EMBL" id="FNCA01000005">
    <property type="protein sequence ID" value="SDF93684.1"/>
    <property type="molecule type" value="Genomic_DNA"/>
</dbReference>
<proteinExistence type="predicted"/>
<reference evidence="1 2" key="1">
    <citation type="submission" date="2016-10" db="EMBL/GenBank/DDBJ databases">
        <authorList>
            <person name="Varghese N."/>
            <person name="Submissions S."/>
        </authorList>
    </citation>
    <scope>NUCLEOTIDE SEQUENCE [LARGE SCALE GENOMIC DNA]</scope>
    <source>
        <strain evidence="1 2">PL 12/M</strain>
    </source>
</reference>
<keyword evidence="2" id="KW-1185">Reference proteome</keyword>
<dbReference type="OrthoDB" id="386144at2157"/>